<evidence type="ECO:0000256" key="3">
    <source>
        <dbReference type="ARBA" id="ARBA00022670"/>
    </source>
</evidence>
<keyword evidence="5 9" id="KW-0064">Aspartyl protease</keyword>
<dbReference type="EMBL" id="CP010899">
    <property type="protein sequence ID" value="ALA97555.1"/>
    <property type="molecule type" value="Genomic_DNA"/>
</dbReference>
<sequence length="195" mass="22767">MKEQIKQFWYDFKDHFKNRDYIWKYKLQVCLPIFILLLILDIITKQLAFHLLSHDQAAPEVKFLDGFINFKFMVNKGIAFGTNADNLPLVIIGAVFITLFAFNIFLYINNKTAAVGLMMITTGGFGNLIDRMWNHGGVVDFLAWILFPPYSVFNLADTWVTFGVIVLIFAIIIEIIQFYRERARSKREEHFEPND</sequence>
<feature type="transmembrane region" description="Helical" evidence="9">
    <location>
        <begin position="87"/>
        <end position="108"/>
    </location>
</feature>
<dbReference type="Pfam" id="PF01252">
    <property type="entry name" value="Peptidase_A8"/>
    <property type="match status" value="1"/>
</dbReference>
<dbReference type="AlphaFoldDB" id="A0A0K2JG32"/>
<feature type="transmembrane region" description="Helical" evidence="9">
    <location>
        <begin position="21"/>
        <end position="43"/>
    </location>
</feature>
<dbReference type="GO" id="GO:0004190">
    <property type="term" value="F:aspartic-type endopeptidase activity"/>
    <property type="evidence" value="ECO:0007669"/>
    <property type="project" value="UniProtKB-UniRule"/>
</dbReference>
<evidence type="ECO:0000313" key="12">
    <source>
        <dbReference type="Proteomes" id="UP000062963"/>
    </source>
</evidence>
<evidence type="ECO:0000256" key="4">
    <source>
        <dbReference type="ARBA" id="ARBA00022692"/>
    </source>
</evidence>
<keyword evidence="2 9" id="KW-1003">Cell membrane</keyword>
<dbReference type="Proteomes" id="UP000062963">
    <property type="component" value="Chromosome"/>
</dbReference>
<evidence type="ECO:0000256" key="6">
    <source>
        <dbReference type="ARBA" id="ARBA00022801"/>
    </source>
</evidence>
<dbReference type="HAMAP" id="MF_00161">
    <property type="entry name" value="LspA"/>
    <property type="match status" value="1"/>
</dbReference>
<dbReference type="OrthoDB" id="398591at2"/>
<evidence type="ECO:0000256" key="1">
    <source>
        <dbReference type="ARBA" id="ARBA00006139"/>
    </source>
</evidence>
<dbReference type="GO" id="GO:0005886">
    <property type="term" value="C:plasma membrane"/>
    <property type="evidence" value="ECO:0007669"/>
    <property type="project" value="UniProtKB-SubCell"/>
</dbReference>
<evidence type="ECO:0000313" key="11">
    <source>
        <dbReference type="EMBL" id="ALA97555.1"/>
    </source>
</evidence>
<proteinExistence type="inferred from homology"/>
<evidence type="ECO:0000256" key="5">
    <source>
        <dbReference type="ARBA" id="ARBA00022750"/>
    </source>
</evidence>
<keyword evidence="7 9" id="KW-1133">Transmembrane helix</keyword>
<dbReference type="PANTHER" id="PTHR33695:SF1">
    <property type="entry name" value="LIPOPROTEIN SIGNAL PEPTIDASE"/>
    <property type="match status" value="1"/>
</dbReference>
<feature type="active site" evidence="9">
    <location>
        <position position="140"/>
    </location>
</feature>
<comment type="subcellular location">
    <subcellularLocation>
        <location evidence="9">Cell membrane</location>
        <topology evidence="9">Multi-pass membrane protein</topology>
    </subcellularLocation>
</comment>
<keyword evidence="11" id="KW-0449">Lipoprotein</keyword>
<dbReference type="STRING" id="273035.SKUN_00662"/>
<evidence type="ECO:0000256" key="8">
    <source>
        <dbReference type="ARBA" id="ARBA00023136"/>
    </source>
</evidence>
<dbReference type="NCBIfam" id="TIGR00077">
    <property type="entry name" value="lspA"/>
    <property type="match status" value="1"/>
</dbReference>
<keyword evidence="4 9" id="KW-0812">Transmembrane</keyword>
<evidence type="ECO:0000256" key="10">
    <source>
        <dbReference type="RuleBase" id="RU004181"/>
    </source>
</evidence>
<comment type="pathway">
    <text evidence="9">Protein modification; lipoprotein biosynthesis (signal peptide cleavage).</text>
</comment>
<keyword evidence="8 9" id="KW-0472">Membrane</keyword>
<comment type="catalytic activity">
    <reaction evidence="9">
        <text>Release of signal peptides from bacterial membrane prolipoproteins. Hydrolyzes -Xaa-Yaa-Zaa-|-(S,diacylglyceryl)Cys-, in which Xaa is hydrophobic (preferably Leu), and Yaa (Ala or Ser) and Zaa (Gly or Ala) have small, neutral side chains.</text>
        <dbReference type="EC" id="3.4.23.36"/>
    </reaction>
</comment>
<comment type="similarity">
    <text evidence="1 9 10">Belongs to the peptidase A8 family.</text>
</comment>
<dbReference type="PANTHER" id="PTHR33695">
    <property type="entry name" value="LIPOPROTEIN SIGNAL PEPTIDASE"/>
    <property type="match status" value="1"/>
</dbReference>
<comment type="caution">
    <text evidence="9">Lacks conserved residue(s) required for the propagation of feature annotation.</text>
</comment>
<evidence type="ECO:0000256" key="7">
    <source>
        <dbReference type="ARBA" id="ARBA00022989"/>
    </source>
</evidence>
<keyword evidence="12" id="KW-1185">Reference proteome</keyword>
<dbReference type="PRINTS" id="PR00781">
    <property type="entry name" value="LIPOSIGPTASE"/>
</dbReference>
<gene>
    <name evidence="11" type="primary">lpsA</name>
    <name evidence="9" type="synonym">lspA</name>
    <name evidence="11" type="ORF">SKUN_00662</name>
</gene>
<evidence type="ECO:0000256" key="2">
    <source>
        <dbReference type="ARBA" id="ARBA00022475"/>
    </source>
</evidence>
<evidence type="ECO:0000256" key="9">
    <source>
        <dbReference type="HAMAP-Rule" id="MF_00161"/>
    </source>
</evidence>
<dbReference type="InterPro" id="IPR001872">
    <property type="entry name" value="Peptidase_A8"/>
</dbReference>
<keyword evidence="3 9" id="KW-0645">Protease</keyword>
<comment type="function">
    <text evidence="9">This protein specifically catalyzes the removal of signal peptides from prolipoproteins.</text>
</comment>
<reference evidence="11 12" key="1">
    <citation type="journal article" date="2015" name="Genome Announc.">
        <title>Complete Genome Sequence of Spiroplasma kunkelii Strain CR2-3x, Causal Agent of Corn Stunt Disease in Zea mays L.</title>
        <authorList>
            <person name="Davis R.E."/>
            <person name="Shao J."/>
            <person name="Dally E.L."/>
            <person name="Zhao Y."/>
            <person name="Gasparich G.E."/>
            <person name="Gaynor B.J."/>
            <person name="Athey J.C."/>
            <person name="Harrison N.A."/>
            <person name="Donofrio N."/>
        </authorList>
    </citation>
    <scope>NUCLEOTIDE SEQUENCE [LARGE SCALE GENOMIC DNA]</scope>
    <source>
        <strain evidence="11 12">CR2-3x</strain>
    </source>
</reference>
<feature type="active site" evidence="9">
    <location>
        <position position="157"/>
    </location>
</feature>
<feature type="transmembrane region" description="Helical" evidence="9">
    <location>
        <begin position="159"/>
        <end position="179"/>
    </location>
</feature>
<keyword evidence="6 9" id="KW-0378">Hydrolase</keyword>
<dbReference type="RefSeq" id="WP_053390804.1">
    <property type="nucleotide sequence ID" value="NZ_CP010899.1"/>
</dbReference>
<dbReference type="EC" id="3.4.23.36" evidence="9"/>
<name>A0A0K2JG32_SPIKU</name>
<dbReference type="PATRIC" id="fig|273035.7.peg.796"/>
<dbReference type="KEGG" id="skn:SKUN_00662"/>
<accession>A0A0K2JG32</accession>
<dbReference type="GO" id="GO:0006508">
    <property type="term" value="P:proteolysis"/>
    <property type="evidence" value="ECO:0007669"/>
    <property type="project" value="UniProtKB-KW"/>
</dbReference>
<dbReference type="UniPathway" id="UPA00665"/>
<protein>
    <recommendedName>
        <fullName evidence="9">Lipoprotein signal peptidase</fullName>
        <ecNumber evidence="9">3.4.23.36</ecNumber>
    </recommendedName>
    <alternativeName>
        <fullName evidence="9">Prolipoprotein signal peptidase</fullName>
    </alternativeName>
    <alternativeName>
        <fullName evidence="9">Signal peptidase II</fullName>
        <shortName evidence="9">SPase II</shortName>
    </alternativeName>
</protein>
<organism evidence="11 12">
    <name type="scientific">Spiroplasma kunkelii CR2-3x</name>
    <dbReference type="NCBI Taxonomy" id="273035"/>
    <lineage>
        <taxon>Bacteria</taxon>
        <taxon>Bacillati</taxon>
        <taxon>Mycoplasmatota</taxon>
        <taxon>Mollicutes</taxon>
        <taxon>Entomoplasmatales</taxon>
        <taxon>Spiroplasmataceae</taxon>
        <taxon>Spiroplasma</taxon>
    </lineage>
</organism>